<reference evidence="1" key="1">
    <citation type="submission" date="2018-02" db="EMBL/GenBank/DDBJ databases">
        <title>Rhizophora mucronata_Transcriptome.</title>
        <authorList>
            <person name="Meera S.P."/>
            <person name="Sreeshan A."/>
            <person name="Augustine A."/>
        </authorList>
    </citation>
    <scope>NUCLEOTIDE SEQUENCE</scope>
    <source>
        <tissue evidence="1">Leaf</tissue>
    </source>
</reference>
<proteinExistence type="predicted"/>
<organism evidence="1">
    <name type="scientific">Rhizophora mucronata</name>
    <name type="common">Asiatic mangrove</name>
    <dbReference type="NCBI Taxonomy" id="61149"/>
    <lineage>
        <taxon>Eukaryota</taxon>
        <taxon>Viridiplantae</taxon>
        <taxon>Streptophyta</taxon>
        <taxon>Embryophyta</taxon>
        <taxon>Tracheophyta</taxon>
        <taxon>Spermatophyta</taxon>
        <taxon>Magnoliopsida</taxon>
        <taxon>eudicotyledons</taxon>
        <taxon>Gunneridae</taxon>
        <taxon>Pentapetalae</taxon>
        <taxon>rosids</taxon>
        <taxon>fabids</taxon>
        <taxon>Malpighiales</taxon>
        <taxon>Rhizophoraceae</taxon>
        <taxon>Rhizophora</taxon>
    </lineage>
</organism>
<protein>
    <submittedName>
        <fullName evidence="1">Uncharacterized protein</fullName>
    </submittedName>
</protein>
<evidence type="ECO:0000313" key="1">
    <source>
        <dbReference type="EMBL" id="MBX40702.1"/>
    </source>
</evidence>
<dbReference type="AlphaFoldDB" id="A0A2P2NE10"/>
<dbReference type="EMBL" id="GGEC01060218">
    <property type="protein sequence ID" value="MBX40702.1"/>
    <property type="molecule type" value="Transcribed_RNA"/>
</dbReference>
<accession>A0A2P2NE10</accession>
<name>A0A2P2NE10_RHIMU</name>
<sequence length="30" mass="3547">MILFSLTTLPQLTAWPILISHHRDYECLFS</sequence>